<keyword evidence="15" id="KW-1185">Reference proteome</keyword>
<evidence type="ECO:0000256" key="2">
    <source>
        <dbReference type="ARBA" id="ARBA00007055"/>
    </source>
</evidence>
<evidence type="ECO:0000256" key="4">
    <source>
        <dbReference type="ARBA" id="ARBA00022452"/>
    </source>
</evidence>
<evidence type="ECO:0000256" key="10">
    <source>
        <dbReference type="SAM" id="Coils"/>
    </source>
</evidence>
<dbReference type="InterPro" id="IPR050286">
    <property type="entry name" value="G_neg_Bact_CarbUptk_Porin"/>
</dbReference>
<dbReference type="PANTHER" id="PTHR38762">
    <property type="entry name" value="CRYPTIC OUTER MEMBRANE PORIN BGLH-RELATED"/>
    <property type="match status" value="1"/>
</dbReference>
<dbReference type="EMBL" id="AP019831">
    <property type="protein sequence ID" value="BBM45029.1"/>
    <property type="molecule type" value="Genomic_DNA"/>
</dbReference>
<keyword evidence="7" id="KW-0626">Porin</keyword>
<comment type="similarity">
    <text evidence="2">Belongs to the porin LamB (TC 1.B.3) family.</text>
</comment>
<dbReference type="PANTHER" id="PTHR38762:SF1">
    <property type="entry name" value="CRYPTIC OUTER MEMBRANE PORIN BGLH-RELATED"/>
    <property type="match status" value="1"/>
</dbReference>
<dbReference type="SUPFAM" id="SSF56935">
    <property type="entry name" value="Porins"/>
    <property type="match status" value="1"/>
</dbReference>
<reference evidence="13 14" key="2">
    <citation type="submission" date="2019-07" db="EMBL/GenBank/DDBJ databases">
        <title>Complete Genome Sequence of Leptotrichia trevisanii Strain JMUB3935.</title>
        <authorList>
            <person name="Watanabe S."/>
            <person name="Cui L."/>
        </authorList>
    </citation>
    <scope>NUCLEOTIDE SEQUENCE [LARGE SCALE GENOMIC DNA]</scope>
    <source>
        <strain evidence="13 14">JMUB3935</strain>
    </source>
</reference>
<keyword evidence="10" id="KW-0175">Coiled coil</keyword>
<dbReference type="Pfam" id="PF02264">
    <property type="entry name" value="LamB"/>
    <property type="match status" value="1"/>
</dbReference>
<dbReference type="RefSeq" id="WP_026749077.1">
    <property type="nucleotide sequence ID" value="NZ_AP019831.1"/>
</dbReference>
<evidence type="ECO:0000313" key="14">
    <source>
        <dbReference type="Proteomes" id="UP000321378"/>
    </source>
</evidence>
<keyword evidence="3" id="KW-0813">Transport</keyword>
<dbReference type="GO" id="GO:0046930">
    <property type="term" value="C:pore complex"/>
    <property type="evidence" value="ECO:0007669"/>
    <property type="project" value="UniProtKB-KW"/>
</dbReference>
<dbReference type="Proteomes" id="UP000321378">
    <property type="component" value="Chromosome"/>
</dbReference>
<evidence type="ECO:0000256" key="6">
    <source>
        <dbReference type="ARBA" id="ARBA00023065"/>
    </source>
</evidence>
<dbReference type="InterPro" id="IPR036998">
    <property type="entry name" value="Porin_LamB_sf"/>
</dbReference>
<evidence type="ECO:0000313" key="13">
    <source>
        <dbReference type="EMBL" id="BBM52166.1"/>
    </source>
</evidence>
<sequence>MRKKILLALTAFLMACSFINAETLEERVERLERELIETKQELSKQIAEKQTPPPAPAPAFSMASITDGFEFHGYGRAGLLIDQQGEKGSAFKVQDEGFAKKYRLGNEDDTYAEMELVKKFDINGAQGSVHYMFSTKSGSGNDYKTWTAGSANDPGSENDSFKTRQFYVDITPNGGATYWAGKRYYNREDIHINDYYIKDFSGTGAGVQNIKLGSGTADVALIATDPGKHPEYTLHTKYSVGPWAFELAGHTMRSDSTDKDITEWGTQGAISYSLPGFYGFKDNGFSKIVLQGGVGLGSASGLGSATSWGDSRKDAVSVNLITYGQANLSDSWQVMPELGYRYDKNFWGAKDQRQQWVTAGVRVSNPITSHFAMQYETGVDYVKVRKGQTDYDSGLFKLTVAPTLKLDTENFWGRPEIRAFVTYGHGFGDKKMIRKDLDGKEHNKGVLFGIQTEVWF</sequence>
<dbReference type="STRING" id="1122173.GCA_000482505_00149"/>
<gene>
    <name evidence="12" type="ORF">JMUB3870_1147</name>
    <name evidence="13" type="ORF">JMUB3935_1144</name>
</gene>
<feature type="signal peptide" evidence="11">
    <location>
        <begin position="1"/>
        <end position="21"/>
    </location>
</feature>
<dbReference type="AlphaFoldDB" id="A0A510KKI5"/>
<dbReference type="GO" id="GO:0015288">
    <property type="term" value="F:porin activity"/>
    <property type="evidence" value="ECO:0007669"/>
    <property type="project" value="UniProtKB-KW"/>
</dbReference>
<evidence type="ECO:0008006" key="16">
    <source>
        <dbReference type="Google" id="ProtNLM"/>
    </source>
</evidence>
<dbReference type="GO" id="GO:0015144">
    <property type="term" value="F:carbohydrate transmembrane transporter activity"/>
    <property type="evidence" value="ECO:0007669"/>
    <property type="project" value="TreeGrafter"/>
</dbReference>
<dbReference type="GO" id="GO:0006811">
    <property type="term" value="P:monoatomic ion transport"/>
    <property type="evidence" value="ECO:0007669"/>
    <property type="project" value="UniProtKB-KW"/>
</dbReference>
<evidence type="ECO:0000256" key="3">
    <source>
        <dbReference type="ARBA" id="ARBA00022448"/>
    </source>
</evidence>
<keyword evidence="9" id="KW-0998">Cell outer membrane</keyword>
<evidence type="ECO:0000313" key="12">
    <source>
        <dbReference type="EMBL" id="BBM45029.1"/>
    </source>
</evidence>
<dbReference type="Gene3D" id="2.40.170.10">
    <property type="entry name" value="Porin, LamB type"/>
    <property type="match status" value="1"/>
</dbReference>
<protein>
    <recommendedName>
        <fullName evidence="16">Maltoporin</fullName>
    </recommendedName>
</protein>
<accession>A0A510KKI5</accession>
<organism evidence="13 14">
    <name type="scientific">Leptotrichia trevisanii</name>
    <dbReference type="NCBI Taxonomy" id="109328"/>
    <lineage>
        <taxon>Bacteria</taxon>
        <taxon>Fusobacteriati</taxon>
        <taxon>Fusobacteriota</taxon>
        <taxon>Fusobacteriia</taxon>
        <taxon>Fusobacteriales</taxon>
        <taxon>Leptotrichiaceae</taxon>
        <taxon>Leptotrichia</taxon>
    </lineage>
</organism>
<evidence type="ECO:0000313" key="15">
    <source>
        <dbReference type="Proteomes" id="UP000422644"/>
    </source>
</evidence>
<dbReference type="PROSITE" id="PS51257">
    <property type="entry name" value="PROKAR_LIPOPROTEIN"/>
    <property type="match status" value="1"/>
</dbReference>
<evidence type="ECO:0000256" key="7">
    <source>
        <dbReference type="ARBA" id="ARBA00023114"/>
    </source>
</evidence>
<keyword evidence="4" id="KW-1134">Transmembrane beta strand</keyword>
<dbReference type="EMBL" id="AP019840">
    <property type="protein sequence ID" value="BBM52166.1"/>
    <property type="molecule type" value="Genomic_DNA"/>
</dbReference>
<keyword evidence="8" id="KW-0472">Membrane</keyword>
<feature type="chain" id="PRO_5044617034" description="Maltoporin" evidence="11">
    <location>
        <begin position="22"/>
        <end position="456"/>
    </location>
</feature>
<dbReference type="GO" id="GO:0015774">
    <property type="term" value="P:polysaccharide transport"/>
    <property type="evidence" value="ECO:0007669"/>
    <property type="project" value="TreeGrafter"/>
</dbReference>
<feature type="coiled-coil region" evidence="10">
    <location>
        <begin position="14"/>
        <end position="48"/>
    </location>
</feature>
<keyword evidence="6" id="KW-0406">Ion transport</keyword>
<dbReference type="OrthoDB" id="106611at2"/>
<keyword evidence="11" id="KW-0732">Signal</keyword>
<dbReference type="Proteomes" id="UP000422644">
    <property type="component" value="Chromosome"/>
</dbReference>
<evidence type="ECO:0000256" key="5">
    <source>
        <dbReference type="ARBA" id="ARBA00022692"/>
    </source>
</evidence>
<evidence type="ECO:0000256" key="1">
    <source>
        <dbReference type="ARBA" id="ARBA00004571"/>
    </source>
</evidence>
<evidence type="ECO:0000256" key="11">
    <source>
        <dbReference type="SAM" id="SignalP"/>
    </source>
</evidence>
<keyword evidence="5" id="KW-0812">Transmembrane</keyword>
<evidence type="ECO:0000256" key="9">
    <source>
        <dbReference type="ARBA" id="ARBA00023237"/>
    </source>
</evidence>
<reference evidence="12 15" key="1">
    <citation type="submission" date="2019-07" db="EMBL/GenBank/DDBJ databases">
        <title>Complete Genome Sequence of Leptotrichia trevisanii Strain JMUB3870.</title>
        <authorList>
            <person name="Watanabe S."/>
            <person name="Cui L."/>
        </authorList>
    </citation>
    <scope>NUCLEOTIDE SEQUENCE [LARGE SCALE GENOMIC DNA]</scope>
    <source>
        <strain evidence="12 15">JMUB3870</strain>
    </source>
</reference>
<dbReference type="InterPro" id="IPR003192">
    <property type="entry name" value="Porin_LamB"/>
</dbReference>
<proteinExistence type="inferred from homology"/>
<comment type="subcellular location">
    <subcellularLocation>
        <location evidence="1">Cell outer membrane</location>
        <topology evidence="1">Multi-pass membrane protein</topology>
    </subcellularLocation>
</comment>
<evidence type="ECO:0000256" key="8">
    <source>
        <dbReference type="ARBA" id="ARBA00023136"/>
    </source>
</evidence>
<dbReference type="GO" id="GO:0009279">
    <property type="term" value="C:cell outer membrane"/>
    <property type="evidence" value="ECO:0007669"/>
    <property type="project" value="UniProtKB-SubCell"/>
</dbReference>
<name>A0A510KKI5_9FUSO</name>